<evidence type="ECO:0000256" key="5">
    <source>
        <dbReference type="ARBA" id="ARBA00022737"/>
    </source>
</evidence>
<keyword evidence="4 11" id="KW-0812">Transmembrane</keyword>
<feature type="transmembrane region" description="Helical" evidence="11">
    <location>
        <begin position="20"/>
        <end position="44"/>
    </location>
</feature>
<feature type="transmembrane region" description="Helical" evidence="11">
    <location>
        <begin position="1055"/>
        <end position="1078"/>
    </location>
</feature>
<feature type="domain" description="ABC transporter" evidence="12">
    <location>
        <begin position="1227"/>
        <end position="1454"/>
    </location>
</feature>
<keyword evidence="3" id="KW-0813">Transport</keyword>
<dbReference type="GO" id="GO:0005319">
    <property type="term" value="F:lipid transporter activity"/>
    <property type="evidence" value="ECO:0007669"/>
    <property type="project" value="TreeGrafter"/>
</dbReference>
<dbReference type="GO" id="GO:0016020">
    <property type="term" value="C:membrane"/>
    <property type="evidence" value="ECO:0007669"/>
    <property type="project" value="UniProtKB-SubCell"/>
</dbReference>
<gene>
    <name evidence="13" type="ORF">TEQG_04232</name>
</gene>
<dbReference type="InterPro" id="IPR017871">
    <property type="entry name" value="ABC_transporter-like_CS"/>
</dbReference>
<sequence length="1585" mass="172536">MAFTRQVWSLVKKNFLLALIRPYVTTPLRAFVLPVILIAFLSFARNLFVVPSKYGIAPSTPILPLDEALKAVSSSRTNVVFVNNGFEDGDIARVIERVSMPVRASGKSVTVLSSTNAVQDICKSSILGTSSCVAVAVFASSPTEGNGGRWNYTIKADGALGKNIDVESTTNDAQTYILPFQHEIDWAIASVNGTHGPVNKQVFQYPYTSKSEEERIKDNRIRYTGTIISILGIAFLVGSIGITYQLTGIVATERELGLSQLIDCMIPTTSPWKSQAARFLSVHLALDLIYLPGWISMAIILKAVVFTNTSVGIQIIFQLLSGLSLASFALFGASFFKKAQLSGITVVIASLGLGIIAQVVHPSSSAAVAILSLLFPPMNFIHFVVFMARWERQDQATNLVKSAPESPWSIPGIALWIFAIIHIILFPILAAVVERLLHSTGSKCRKSIRSDLAPYAVILNGFTKEYKPSWFHRTIAPIFGSRRETVLAVDNLNLNVNKGEIMVLLGANGSGKSTTLDAISGVSKTTSGEVSVAYPEHAGGFGMCPQKNVIWDKLTVQEHISIFNGLKTLGKADSKADIAELVAACDLDKKLNARAGTLSGGQKRKLQLAMMFTGGSSVCCVDEVSSGLDPISRRKIWDILLAERGKRTILLTTHFLDEADVIADSIAILSKGVLKAEGSSVELKHKLGSGYRIYVYQGLTSEKLHLPETLRTEILHDQVIYTVADSSQAARFVSQLEENGINEYRVSGPTIEDVFLKVAEEIYKEAENWEDDGKTGKGSDQTPHLLTGRRIGMSQQAWVLLCKRATILRRNYLPTIAAGLVSLLMKDYELPVCTGPAAFSQSNVNSILNQVKLKLVIGPSSKLSAGSLLSLGGGLGGAGGGSLPANVTDALREGTHIVNSLKEFNDYIATNFRNVTPGGFYLGDDTSPPTFAWQGNSGPALASILQNQMNNLLNNVSISTQYQILEVPWISSASSSLQLVIYLGLALSAYPAFFSLYLTIEKLRHVRDLHYSNGVRSLPLWLSYLSFDFGIALASTVIVVVIFRAVSASWYHLEYLFVVFFLYAITSTLFAYIISVFAASQLAAFAFAAGGQAILFLVYLIAYMSVVTYAPTDQVQNLLLVVHFAIAAISPIGNVIRSLFVALNVFSTICRDKEIVSYPGDITAYGGPILYLILQALVLFGVLLFWDSGLSFRRFTKKKQSDGEKEVNGDPNLGNELQRVSSSNDGLRAVNLTKSFGKFTAVEDVTFGVPRGEVFALLGPNGAGKSTTISLIRGDIQPSNSNGEIFIENIPVTTQRATARSHMGVCPQFDAIDQLTVLEHLRFYARIRGIPDVEHNVREVIRAVGLTPYGNRMAMQLSGGNKRKLSLGIALMGNPTVLLLDEPSSGMDAASKRVMWRTLESVVPGRSLVLTTHSMEEADALASRAGIMAKRMLAIGTTDDLRRRHGNAYHVHIVHKNAPHTSMADMEEIRDWVASTLPGASVERKTYHGQLRFSLSNSSSLSNHGTSHSPMHQPDEDDNIYTDSPATGWSNEGNDSGKISTSRLFSLLEQSKERLGFAYYSVSQTTLDQVFLTIVGQHNIKEEGE</sequence>
<evidence type="ECO:0000313" key="14">
    <source>
        <dbReference type="Proteomes" id="UP000009169"/>
    </source>
</evidence>
<organism evidence="13 14">
    <name type="scientific">Trichophyton equinum (strain ATCC MYA-4606 / CBS 127.97)</name>
    <name type="common">Horse ringworm fungus</name>
    <dbReference type="NCBI Taxonomy" id="559882"/>
    <lineage>
        <taxon>Eukaryota</taxon>
        <taxon>Fungi</taxon>
        <taxon>Dikarya</taxon>
        <taxon>Ascomycota</taxon>
        <taxon>Pezizomycotina</taxon>
        <taxon>Eurotiomycetes</taxon>
        <taxon>Eurotiomycetidae</taxon>
        <taxon>Onygenales</taxon>
        <taxon>Arthrodermataceae</taxon>
        <taxon>Trichophyton</taxon>
    </lineage>
</organism>
<dbReference type="SMART" id="SM00382">
    <property type="entry name" value="AAA"/>
    <property type="match status" value="2"/>
</dbReference>
<comment type="similarity">
    <text evidence="2">Belongs to the ABC transporter superfamily. ABCA family.</text>
</comment>
<keyword evidence="5" id="KW-0677">Repeat</keyword>
<feature type="transmembrane region" description="Helical" evidence="11">
    <location>
        <begin position="1162"/>
        <end position="1186"/>
    </location>
</feature>
<dbReference type="HOGENOM" id="CLU_001640_2_0_1"/>
<evidence type="ECO:0000313" key="13">
    <source>
        <dbReference type="EMBL" id="EGE05352.1"/>
    </source>
</evidence>
<feature type="transmembrane region" description="Helical" evidence="11">
    <location>
        <begin position="408"/>
        <end position="433"/>
    </location>
</feature>
<dbReference type="InterPro" id="IPR003439">
    <property type="entry name" value="ABC_transporter-like_ATP-bd"/>
</dbReference>
<dbReference type="eggNOG" id="KOG0059">
    <property type="taxonomic scope" value="Eukaryota"/>
</dbReference>
<evidence type="ECO:0000256" key="8">
    <source>
        <dbReference type="ARBA" id="ARBA00022989"/>
    </source>
</evidence>
<dbReference type="EMBL" id="DS995739">
    <property type="protein sequence ID" value="EGE05352.1"/>
    <property type="molecule type" value="Genomic_DNA"/>
</dbReference>
<feature type="compositionally biased region" description="Polar residues" evidence="10">
    <location>
        <begin position="1521"/>
        <end position="1535"/>
    </location>
</feature>
<dbReference type="FunFam" id="3.40.50.300:FF:001344">
    <property type="entry name" value="Related to ABC transporter"/>
    <property type="match status" value="1"/>
</dbReference>
<dbReference type="PROSITE" id="PS00211">
    <property type="entry name" value="ABC_TRANSPORTER_1"/>
    <property type="match status" value="2"/>
</dbReference>
<evidence type="ECO:0000256" key="1">
    <source>
        <dbReference type="ARBA" id="ARBA00004141"/>
    </source>
</evidence>
<dbReference type="PANTHER" id="PTHR19229:SF36">
    <property type="entry name" value="ATP-BINDING CASSETTE SUB-FAMILY A MEMBER 2"/>
    <property type="match status" value="1"/>
</dbReference>
<feature type="transmembrane region" description="Helical" evidence="11">
    <location>
        <begin position="1020"/>
        <end position="1043"/>
    </location>
</feature>
<dbReference type="CDD" id="cd03263">
    <property type="entry name" value="ABC_subfamily_A"/>
    <property type="match status" value="2"/>
</dbReference>
<keyword evidence="6" id="KW-0547">Nucleotide-binding</keyword>
<dbReference type="SUPFAM" id="SSF52540">
    <property type="entry name" value="P-loop containing nucleoside triphosphate hydrolases"/>
    <property type="match status" value="2"/>
</dbReference>
<evidence type="ECO:0000256" key="6">
    <source>
        <dbReference type="ARBA" id="ARBA00022741"/>
    </source>
</evidence>
<feature type="transmembrane region" description="Helical" evidence="11">
    <location>
        <begin position="979"/>
        <end position="1000"/>
    </location>
</feature>
<feature type="transmembrane region" description="Helical" evidence="11">
    <location>
        <begin position="1118"/>
        <end position="1142"/>
    </location>
</feature>
<dbReference type="VEuPathDB" id="FungiDB:TEQG_04232"/>
<feature type="domain" description="ABC transporter" evidence="12">
    <location>
        <begin position="473"/>
        <end position="696"/>
    </location>
</feature>
<evidence type="ECO:0000256" key="2">
    <source>
        <dbReference type="ARBA" id="ARBA00008869"/>
    </source>
</evidence>
<feature type="transmembrane region" description="Helical" evidence="11">
    <location>
        <begin position="341"/>
        <end position="360"/>
    </location>
</feature>
<dbReference type="InterPro" id="IPR013525">
    <property type="entry name" value="ABC2_TM"/>
</dbReference>
<accession>F2PTY4</accession>
<name>F2PTY4_TRIEC</name>
<dbReference type="FunFam" id="3.40.50.300:FF:001345">
    <property type="entry name" value="Related to ABC transporter"/>
    <property type="match status" value="1"/>
</dbReference>
<dbReference type="PROSITE" id="PS50893">
    <property type="entry name" value="ABC_TRANSPORTER_2"/>
    <property type="match status" value="2"/>
</dbReference>
<keyword evidence="9 11" id="KW-0472">Membrane</keyword>
<evidence type="ECO:0000256" key="3">
    <source>
        <dbReference type="ARBA" id="ARBA00022448"/>
    </source>
</evidence>
<dbReference type="InterPro" id="IPR026082">
    <property type="entry name" value="ABCA"/>
</dbReference>
<dbReference type="PANTHER" id="PTHR19229">
    <property type="entry name" value="ATP-BINDING CASSETTE TRANSPORTER SUBFAMILY A ABCA"/>
    <property type="match status" value="1"/>
</dbReference>
<feature type="transmembrane region" description="Helical" evidence="11">
    <location>
        <begin position="1084"/>
        <end position="1106"/>
    </location>
</feature>
<dbReference type="InterPro" id="IPR003593">
    <property type="entry name" value="AAA+_ATPase"/>
</dbReference>
<feature type="transmembrane region" description="Helical" evidence="11">
    <location>
        <begin position="223"/>
        <end position="246"/>
    </location>
</feature>
<dbReference type="GO" id="GO:0016887">
    <property type="term" value="F:ATP hydrolysis activity"/>
    <property type="evidence" value="ECO:0007669"/>
    <property type="project" value="InterPro"/>
</dbReference>
<feature type="compositionally biased region" description="Low complexity" evidence="10">
    <location>
        <begin position="1498"/>
        <end position="1509"/>
    </location>
</feature>
<protein>
    <submittedName>
        <fullName evidence="13">ATP-binding cassette sub-family protein</fullName>
    </submittedName>
</protein>
<evidence type="ECO:0000256" key="11">
    <source>
        <dbReference type="SAM" id="Phobius"/>
    </source>
</evidence>
<dbReference type="Pfam" id="PF00005">
    <property type="entry name" value="ABC_tran"/>
    <property type="match status" value="2"/>
</dbReference>
<dbReference type="GO" id="GO:0140359">
    <property type="term" value="F:ABC-type transporter activity"/>
    <property type="evidence" value="ECO:0007669"/>
    <property type="project" value="InterPro"/>
</dbReference>
<evidence type="ECO:0000256" key="4">
    <source>
        <dbReference type="ARBA" id="ARBA00022692"/>
    </source>
</evidence>
<dbReference type="OrthoDB" id="8061355at2759"/>
<evidence type="ECO:0000259" key="12">
    <source>
        <dbReference type="PROSITE" id="PS50893"/>
    </source>
</evidence>
<comment type="subcellular location">
    <subcellularLocation>
        <location evidence="1">Membrane</location>
        <topology evidence="1">Multi-pass membrane protein</topology>
    </subcellularLocation>
</comment>
<evidence type="ECO:0000256" key="10">
    <source>
        <dbReference type="SAM" id="MobiDB-lite"/>
    </source>
</evidence>
<feature type="transmembrane region" description="Helical" evidence="11">
    <location>
        <begin position="315"/>
        <end position="335"/>
    </location>
</feature>
<dbReference type="GO" id="GO:0005524">
    <property type="term" value="F:ATP binding"/>
    <property type="evidence" value="ECO:0007669"/>
    <property type="project" value="UniProtKB-KW"/>
</dbReference>
<keyword evidence="14" id="KW-1185">Reference proteome</keyword>
<dbReference type="Proteomes" id="UP000009169">
    <property type="component" value="Unassembled WGS sequence"/>
</dbReference>
<keyword evidence="7 13" id="KW-0067">ATP-binding</keyword>
<evidence type="ECO:0000256" key="9">
    <source>
        <dbReference type="ARBA" id="ARBA00023136"/>
    </source>
</evidence>
<keyword evidence="8 11" id="KW-1133">Transmembrane helix</keyword>
<proteinExistence type="inferred from homology"/>
<dbReference type="Gene3D" id="3.40.50.300">
    <property type="entry name" value="P-loop containing nucleotide triphosphate hydrolases"/>
    <property type="match status" value="2"/>
</dbReference>
<dbReference type="InterPro" id="IPR027417">
    <property type="entry name" value="P-loop_NTPase"/>
</dbReference>
<evidence type="ECO:0000256" key="7">
    <source>
        <dbReference type="ARBA" id="ARBA00022840"/>
    </source>
</evidence>
<feature type="region of interest" description="Disordered" evidence="10">
    <location>
        <begin position="1498"/>
        <end position="1535"/>
    </location>
</feature>
<dbReference type="Pfam" id="PF12698">
    <property type="entry name" value="ABC2_membrane_3"/>
    <property type="match status" value="2"/>
</dbReference>
<reference evidence="14" key="1">
    <citation type="journal article" date="2012" name="MBio">
        <title>Comparative genome analysis of Trichophyton rubrum and related dermatophytes reveals candidate genes involved in infection.</title>
        <authorList>
            <person name="Martinez D.A."/>
            <person name="Oliver B.G."/>
            <person name="Graeser Y."/>
            <person name="Goldberg J.M."/>
            <person name="Li W."/>
            <person name="Martinez-Rossi N.M."/>
            <person name="Monod M."/>
            <person name="Shelest E."/>
            <person name="Barton R.C."/>
            <person name="Birch E."/>
            <person name="Brakhage A.A."/>
            <person name="Chen Z."/>
            <person name="Gurr S.J."/>
            <person name="Heiman D."/>
            <person name="Heitman J."/>
            <person name="Kosti I."/>
            <person name="Rossi A."/>
            <person name="Saif S."/>
            <person name="Samalova M."/>
            <person name="Saunders C.W."/>
            <person name="Shea T."/>
            <person name="Summerbell R.C."/>
            <person name="Xu J."/>
            <person name="Young S."/>
            <person name="Zeng Q."/>
            <person name="Birren B.W."/>
            <person name="Cuomo C.A."/>
            <person name="White T.C."/>
        </authorList>
    </citation>
    <scope>NUCLEOTIDE SEQUENCE [LARGE SCALE GENOMIC DNA]</scope>
    <source>
        <strain evidence="14">ATCC MYA-4606 / CBS 127.97</strain>
    </source>
</reference>
<feature type="transmembrane region" description="Helical" evidence="11">
    <location>
        <begin position="367"/>
        <end position="388"/>
    </location>
</feature>